<dbReference type="KEGG" id="ccel:CCDG5_0776"/>
<name>A0A078KS17_9FIRM</name>
<dbReference type="OrthoDB" id="9802424at2"/>
<protein>
    <submittedName>
        <fullName evidence="6">Phospholipase, patatin family</fullName>
    </submittedName>
</protein>
<feature type="short sequence motif" description="GXSXG" evidence="4">
    <location>
        <begin position="37"/>
        <end position="41"/>
    </location>
</feature>
<keyword evidence="1 4" id="KW-0378">Hydrolase</keyword>
<dbReference type="GO" id="GO:0016042">
    <property type="term" value="P:lipid catabolic process"/>
    <property type="evidence" value="ECO:0007669"/>
    <property type="project" value="UniProtKB-UniRule"/>
</dbReference>
<feature type="short sequence motif" description="GXGXXG" evidence="4">
    <location>
        <begin position="10"/>
        <end position="15"/>
    </location>
</feature>
<gene>
    <name evidence="6" type="ORF">CCDG5_0776</name>
</gene>
<dbReference type="SUPFAM" id="SSF52151">
    <property type="entry name" value="FabD/lysophospholipase-like"/>
    <property type="match status" value="1"/>
</dbReference>
<evidence type="ECO:0000259" key="5">
    <source>
        <dbReference type="PROSITE" id="PS51635"/>
    </source>
</evidence>
<dbReference type="STRING" id="29343.CCDG5_0776"/>
<dbReference type="InterPro" id="IPR037483">
    <property type="entry name" value="YjjU-like"/>
</dbReference>
<sequence>MPKIGLVLEGGGMRGLFTAGVLDFFIDRNIDFPYIIGVSAGVCHGTSFVTKQRGRTRDINIDNIRDKRYVSFHNYLKTGSLFGMDFIFDEIPNKLYPFDFDAFNSSKTEFITGVTDVHTGKPKYFGREHYKWINTIARASSSIPLFSPIVDFEGGQYLDGGTSDPIPVRKALADGCDKVVTILTRDRSFVRKPEKFRWIYRRAFRNYPEMVRCLDERHKVYNSTRSFLWDLEKQGKAFVIAPPTPVTISRFERNKSKLLALYKQGYDTAAELAEKLNDFMSAE</sequence>
<dbReference type="PANTHER" id="PTHR14226">
    <property type="entry name" value="NEUROPATHY TARGET ESTERASE/SWISS CHEESE D.MELANOGASTER"/>
    <property type="match status" value="1"/>
</dbReference>
<proteinExistence type="predicted"/>
<feature type="active site" description="Nucleophile" evidence="4">
    <location>
        <position position="39"/>
    </location>
</feature>
<evidence type="ECO:0000256" key="4">
    <source>
        <dbReference type="PROSITE-ProRule" id="PRU01161"/>
    </source>
</evidence>
<evidence type="ECO:0000256" key="2">
    <source>
        <dbReference type="ARBA" id="ARBA00022963"/>
    </source>
</evidence>
<dbReference type="GO" id="GO:0016787">
    <property type="term" value="F:hydrolase activity"/>
    <property type="evidence" value="ECO:0007669"/>
    <property type="project" value="UniProtKB-UniRule"/>
</dbReference>
<dbReference type="InterPro" id="IPR050301">
    <property type="entry name" value="NTE"/>
</dbReference>
<organism evidence="6 7">
    <name type="scientific">[Clostridium] cellulosi</name>
    <dbReference type="NCBI Taxonomy" id="29343"/>
    <lineage>
        <taxon>Bacteria</taxon>
        <taxon>Bacillati</taxon>
        <taxon>Bacillota</taxon>
        <taxon>Clostridia</taxon>
        <taxon>Eubacteriales</taxon>
        <taxon>Oscillospiraceae</taxon>
        <taxon>Oscillospiraceae incertae sedis</taxon>
    </lineage>
</organism>
<dbReference type="InterPro" id="IPR002641">
    <property type="entry name" value="PNPLA_dom"/>
</dbReference>
<evidence type="ECO:0000313" key="7">
    <source>
        <dbReference type="Proteomes" id="UP000032431"/>
    </source>
</evidence>
<dbReference type="Gene3D" id="3.40.1090.10">
    <property type="entry name" value="Cytosolic phospholipase A2 catalytic domain"/>
    <property type="match status" value="2"/>
</dbReference>
<feature type="domain" description="PNPLA" evidence="5">
    <location>
        <begin position="6"/>
        <end position="172"/>
    </location>
</feature>
<dbReference type="PATRIC" id="fig|29343.3.peg.813"/>
<keyword evidence="7" id="KW-1185">Reference proteome</keyword>
<keyword evidence="3 4" id="KW-0443">Lipid metabolism</keyword>
<reference evidence="7" key="1">
    <citation type="submission" date="2014-07" db="EMBL/GenBank/DDBJ databases">
        <authorList>
            <person name="Wibberg D."/>
        </authorList>
    </citation>
    <scope>NUCLEOTIDE SEQUENCE [LARGE SCALE GENOMIC DNA]</scope>
    <source>
        <strain evidence="7">DG5</strain>
    </source>
</reference>
<accession>A0A078KS17</accession>
<dbReference type="EMBL" id="LM995447">
    <property type="protein sequence ID" value="CDZ23905.1"/>
    <property type="molecule type" value="Genomic_DNA"/>
</dbReference>
<dbReference type="Pfam" id="PF01734">
    <property type="entry name" value="Patatin"/>
    <property type="match status" value="1"/>
</dbReference>
<dbReference type="PANTHER" id="PTHR14226:SF25">
    <property type="entry name" value="PHOSPHOESTERASE"/>
    <property type="match status" value="1"/>
</dbReference>
<evidence type="ECO:0000313" key="6">
    <source>
        <dbReference type="EMBL" id="CDZ23905.1"/>
    </source>
</evidence>
<evidence type="ECO:0000256" key="3">
    <source>
        <dbReference type="ARBA" id="ARBA00023098"/>
    </source>
</evidence>
<keyword evidence="2 4" id="KW-0442">Lipid degradation</keyword>
<dbReference type="Pfam" id="PF19890">
    <property type="entry name" value="DUF6363"/>
    <property type="match status" value="1"/>
</dbReference>
<feature type="active site" description="Proton acceptor" evidence="4">
    <location>
        <position position="159"/>
    </location>
</feature>
<feature type="short sequence motif" description="DGA/G" evidence="4">
    <location>
        <begin position="159"/>
        <end position="161"/>
    </location>
</feature>
<dbReference type="HOGENOM" id="CLU_048271_1_0_9"/>
<dbReference type="Proteomes" id="UP000032431">
    <property type="component" value="Chromosome I"/>
</dbReference>
<dbReference type="InterPro" id="IPR016035">
    <property type="entry name" value="Acyl_Trfase/lysoPLipase"/>
</dbReference>
<dbReference type="CDD" id="cd07208">
    <property type="entry name" value="Pat_hypo_Ecoli_yjju_like"/>
    <property type="match status" value="1"/>
</dbReference>
<dbReference type="InterPro" id="IPR045943">
    <property type="entry name" value="DUF6363"/>
</dbReference>
<evidence type="ECO:0000256" key="1">
    <source>
        <dbReference type="ARBA" id="ARBA00022801"/>
    </source>
</evidence>
<dbReference type="PROSITE" id="PS51635">
    <property type="entry name" value="PNPLA"/>
    <property type="match status" value="1"/>
</dbReference>
<dbReference type="AlphaFoldDB" id="A0A078KS17"/>